<dbReference type="InterPro" id="IPR050319">
    <property type="entry name" value="ABC_transp_ATP-bind"/>
</dbReference>
<evidence type="ECO:0000256" key="3">
    <source>
        <dbReference type="ARBA" id="ARBA00022741"/>
    </source>
</evidence>
<dbReference type="NCBIfam" id="TIGR01727">
    <property type="entry name" value="oligo_HPY"/>
    <property type="match status" value="1"/>
</dbReference>
<keyword evidence="4 6" id="KW-0067">ATP-binding</keyword>
<dbReference type="SMART" id="SM00382">
    <property type="entry name" value="AAA"/>
    <property type="match status" value="1"/>
</dbReference>
<dbReference type="PANTHER" id="PTHR43776">
    <property type="entry name" value="TRANSPORT ATP-BINDING PROTEIN"/>
    <property type="match status" value="1"/>
</dbReference>
<evidence type="ECO:0000313" key="7">
    <source>
        <dbReference type="Proteomes" id="UP000183315"/>
    </source>
</evidence>
<dbReference type="OrthoDB" id="4008250at2"/>
<sequence>MTLTDLEPTQRPEGASDALMMLNGIRQEFPAAGGRTVHALDGVTLEVQRGETLGIVGESGCGKSTLARAALLLRKPTAGEIRFGGQDALAMRGGRLRAHRRRAQMVFQDPNDSLDPRYKVLRSVMEPLLAAGVPRKEAKDKALAALEAVGAPDGAADRFPHEFSGGQRQRIAIARAIATEPELVVLDEPTSALDVSIQAQILNLLLELQESKKLTYMFISHNLAVIRHLSHRVAVMYLGRIVEVGPASQVLADPLHPYTAALLSAVPDPDAGKRERIILQGDPPSPTQRVPGCAFASRCWLATEQCRTEAPPLVRTDAAADSTGGHLVACHRPGEGQEALRLGLTPASSTTV</sequence>
<accession>A0A1H6YK20</accession>
<dbReference type="STRING" id="1043493.SAMN05421637_1599"/>
<dbReference type="Proteomes" id="UP000183315">
    <property type="component" value="Unassembled WGS sequence"/>
</dbReference>
<gene>
    <name evidence="6" type="ORF">SAMN05421637_1599</name>
</gene>
<dbReference type="PANTHER" id="PTHR43776:SF7">
    <property type="entry name" value="D,D-DIPEPTIDE TRANSPORT ATP-BINDING PROTEIN DDPF-RELATED"/>
    <property type="match status" value="1"/>
</dbReference>
<keyword evidence="7" id="KW-1185">Reference proteome</keyword>
<dbReference type="GO" id="GO:0005524">
    <property type="term" value="F:ATP binding"/>
    <property type="evidence" value="ECO:0007669"/>
    <property type="project" value="UniProtKB-KW"/>
</dbReference>
<comment type="similarity">
    <text evidence="1">Belongs to the ABC transporter superfamily.</text>
</comment>
<dbReference type="Gene3D" id="3.40.50.300">
    <property type="entry name" value="P-loop containing nucleotide triphosphate hydrolases"/>
    <property type="match status" value="1"/>
</dbReference>
<reference evidence="7" key="1">
    <citation type="submission" date="2016-10" db="EMBL/GenBank/DDBJ databases">
        <authorList>
            <person name="Varghese N."/>
        </authorList>
    </citation>
    <scope>NUCLEOTIDE SEQUENCE [LARGE SCALE GENOMIC DNA]</scope>
    <source>
        <strain evidence="7">DSM 24868</strain>
    </source>
</reference>
<dbReference type="SUPFAM" id="SSF52540">
    <property type="entry name" value="P-loop containing nucleoside triphosphate hydrolases"/>
    <property type="match status" value="1"/>
</dbReference>
<dbReference type="Pfam" id="PF08352">
    <property type="entry name" value="oligo_HPY"/>
    <property type="match status" value="1"/>
</dbReference>
<dbReference type="GO" id="GO:0016887">
    <property type="term" value="F:ATP hydrolysis activity"/>
    <property type="evidence" value="ECO:0007669"/>
    <property type="project" value="InterPro"/>
</dbReference>
<evidence type="ECO:0000259" key="5">
    <source>
        <dbReference type="PROSITE" id="PS50893"/>
    </source>
</evidence>
<protein>
    <submittedName>
        <fullName evidence="6">Peptide/nickel transport system ATP-binding protein/oligopeptide transport system ATP-binding protein</fullName>
    </submittedName>
</protein>
<proteinExistence type="inferred from homology"/>
<dbReference type="eggNOG" id="COG4608">
    <property type="taxonomic scope" value="Bacteria"/>
</dbReference>
<evidence type="ECO:0000256" key="4">
    <source>
        <dbReference type="ARBA" id="ARBA00022840"/>
    </source>
</evidence>
<dbReference type="PROSITE" id="PS00211">
    <property type="entry name" value="ABC_TRANSPORTER_1"/>
    <property type="match status" value="1"/>
</dbReference>
<keyword evidence="2" id="KW-0813">Transport</keyword>
<evidence type="ECO:0000256" key="1">
    <source>
        <dbReference type="ARBA" id="ARBA00005417"/>
    </source>
</evidence>
<dbReference type="CDD" id="cd03257">
    <property type="entry name" value="ABC_NikE_OppD_transporters"/>
    <property type="match status" value="1"/>
</dbReference>
<dbReference type="GO" id="GO:0055085">
    <property type="term" value="P:transmembrane transport"/>
    <property type="evidence" value="ECO:0007669"/>
    <property type="project" value="UniProtKB-ARBA"/>
</dbReference>
<evidence type="ECO:0000313" key="6">
    <source>
        <dbReference type="EMBL" id="SEJ37075.1"/>
    </source>
</evidence>
<feature type="domain" description="ABC transporter" evidence="5">
    <location>
        <begin position="20"/>
        <end position="263"/>
    </location>
</feature>
<dbReference type="AlphaFoldDB" id="A0A1H6YK20"/>
<keyword evidence="3" id="KW-0547">Nucleotide-binding</keyword>
<dbReference type="InterPro" id="IPR003439">
    <property type="entry name" value="ABC_transporter-like_ATP-bd"/>
</dbReference>
<name>A0A1H6YK20_9MICO</name>
<dbReference type="InterPro" id="IPR027417">
    <property type="entry name" value="P-loop_NTPase"/>
</dbReference>
<dbReference type="GO" id="GO:0015833">
    <property type="term" value="P:peptide transport"/>
    <property type="evidence" value="ECO:0007669"/>
    <property type="project" value="InterPro"/>
</dbReference>
<dbReference type="Pfam" id="PF00005">
    <property type="entry name" value="ABC_tran"/>
    <property type="match status" value="1"/>
</dbReference>
<evidence type="ECO:0000256" key="2">
    <source>
        <dbReference type="ARBA" id="ARBA00022448"/>
    </source>
</evidence>
<dbReference type="InterPro" id="IPR013563">
    <property type="entry name" value="Oligopep_ABC_C"/>
</dbReference>
<dbReference type="PROSITE" id="PS50893">
    <property type="entry name" value="ABC_TRANSPORTER_2"/>
    <property type="match status" value="1"/>
</dbReference>
<dbReference type="InterPro" id="IPR017871">
    <property type="entry name" value="ABC_transporter-like_CS"/>
</dbReference>
<dbReference type="RefSeq" id="WP_042213757.1">
    <property type="nucleotide sequence ID" value="NZ_BBLU01000004.1"/>
</dbReference>
<dbReference type="InterPro" id="IPR003593">
    <property type="entry name" value="AAA+_ATPase"/>
</dbReference>
<dbReference type="FunFam" id="3.40.50.300:FF:000016">
    <property type="entry name" value="Oligopeptide ABC transporter ATP-binding component"/>
    <property type="match status" value="1"/>
</dbReference>
<organism evidence="6 7">
    <name type="scientific">Demequina mangrovi</name>
    <dbReference type="NCBI Taxonomy" id="1043493"/>
    <lineage>
        <taxon>Bacteria</taxon>
        <taxon>Bacillati</taxon>
        <taxon>Actinomycetota</taxon>
        <taxon>Actinomycetes</taxon>
        <taxon>Micrococcales</taxon>
        <taxon>Demequinaceae</taxon>
        <taxon>Demequina</taxon>
    </lineage>
</organism>
<dbReference type="EMBL" id="FNZI01000003">
    <property type="protein sequence ID" value="SEJ37075.1"/>
    <property type="molecule type" value="Genomic_DNA"/>
</dbReference>